<accession>A0AAW2EZQ4</accession>
<feature type="signal peptide" evidence="1">
    <location>
        <begin position="1"/>
        <end position="21"/>
    </location>
</feature>
<gene>
    <name evidence="2" type="ORF">PUN28_014346</name>
</gene>
<evidence type="ECO:0000313" key="2">
    <source>
        <dbReference type="EMBL" id="KAL0109194.1"/>
    </source>
</evidence>
<evidence type="ECO:0008006" key="4">
    <source>
        <dbReference type="Google" id="ProtNLM"/>
    </source>
</evidence>
<keyword evidence="1" id="KW-0732">Signal</keyword>
<sequence>MMSHLLIENAIFLIAIRLSSCFVRKRKSFMPRARFKDHPLPASFDRVEVLRVCTWRVWPRFSPSLRAGIRRHCRRNKRSSSSLARHITVPLSPRKSGGGRVGEYFREAERERAETDLRFSRATPVHLASRVSNYVDI</sequence>
<comment type="caution">
    <text evidence="2">The sequence shown here is derived from an EMBL/GenBank/DDBJ whole genome shotgun (WGS) entry which is preliminary data.</text>
</comment>
<organism evidence="2 3">
    <name type="scientific">Cardiocondyla obscurior</name>
    <dbReference type="NCBI Taxonomy" id="286306"/>
    <lineage>
        <taxon>Eukaryota</taxon>
        <taxon>Metazoa</taxon>
        <taxon>Ecdysozoa</taxon>
        <taxon>Arthropoda</taxon>
        <taxon>Hexapoda</taxon>
        <taxon>Insecta</taxon>
        <taxon>Pterygota</taxon>
        <taxon>Neoptera</taxon>
        <taxon>Endopterygota</taxon>
        <taxon>Hymenoptera</taxon>
        <taxon>Apocrita</taxon>
        <taxon>Aculeata</taxon>
        <taxon>Formicoidea</taxon>
        <taxon>Formicidae</taxon>
        <taxon>Myrmicinae</taxon>
        <taxon>Cardiocondyla</taxon>
    </lineage>
</organism>
<feature type="chain" id="PRO_5043867459" description="Secreted protein" evidence="1">
    <location>
        <begin position="22"/>
        <end position="137"/>
    </location>
</feature>
<name>A0AAW2EZQ4_9HYME</name>
<dbReference type="EMBL" id="JADYXP020000015">
    <property type="protein sequence ID" value="KAL0109194.1"/>
    <property type="molecule type" value="Genomic_DNA"/>
</dbReference>
<proteinExistence type="predicted"/>
<protein>
    <recommendedName>
        <fullName evidence="4">Secreted protein</fullName>
    </recommendedName>
</protein>
<dbReference type="AlphaFoldDB" id="A0AAW2EZQ4"/>
<reference evidence="2 3" key="1">
    <citation type="submission" date="2023-03" db="EMBL/GenBank/DDBJ databases">
        <title>High recombination rates correlate with genetic variation in Cardiocondyla obscurior ants.</title>
        <authorList>
            <person name="Errbii M."/>
        </authorList>
    </citation>
    <scope>NUCLEOTIDE SEQUENCE [LARGE SCALE GENOMIC DNA]</scope>
    <source>
        <strain evidence="2">Alpha-2009</strain>
        <tissue evidence="2">Whole body</tissue>
    </source>
</reference>
<dbReference type="Proteomes" id="UP001430953">
    <property type="component" value="Unassembled WGS sequence"/>
</dbReference>
<evidence type="ECO:0000313" key="3">
    <source>
        <dbReference type="Proteomes" id="UP001430953"/>
    </source>
</evidence>
<keyword evidence="3" id="KW-1185">Reference proteome</keyword>
<evidence type="ECO:0000256" key="1">
    <source>
        <dbReference type="SAM" id="SignalP"/>
    </source>
</evidence>